<name>A0A9P8VVQ2_9HYPO</name>
<dbReference type="Proteomes" id="UP000777438">
    <property type="component" value="Unassembled WGS sequence"/>
</dbReference>
<dbReference type="Gene3D" id="3.40.630.30">
    <property type="match status" value="1"/>
</dbReference>
<dbReference type="AlphaFoldDB" id="A0A9P8VVQ2"/>
<evidence type="ECO:0000313" key="2">
    <source>
        <dbReference type="Proteomes" id="UP000777438"/>
    </source>
</evidence>
<dbReference type="OrthoDB" id="2821191at2759"/>
<accession>A0A9P8VVQ2</accession>
<protein>
    <recommendedName>
        <fullName evidence="3">N-acetyltransferase domain-containing protein</fullName>
    </recommendedName>
</protein>
<comment type="caution">
    <text evidence="1">The sequence shown here is derived from an EMBL/GenBank/DDBJ whole genome shotgun (WGS) entry which is preliminary data.</text>
</comment>
<organism evidence="1 2">
    <name type="scientific">Thelonectria olida</name>
    <dbReference type="NCBI Taxonomy" id="1576542"/>
    <lineage>
        <taxon>Eukaryota</taxon>
        <taxon>Fungi</taxon>
        <taxon>Dikarya</taxon>
        <taxon>Ascomycota</taxon>
        <taxon>Pezizomycotina</taxon>
        <taxon>Sordariomycetes</taxon>
        <taxon>Hypocreomycetidae</taxon>
        <taxon>Hypocreales</taxon>
        <taxon>Nectriaceae</taxon>
        <taxon>Thelonectria</taxon>
    </lineage>
</organism>
<evidence type="ECO:0008006" key="3">
    <source>
        <dbReference type="Google" id="ProtNLM"/>
    </source>
</evidence>
<gene>
    <name evidence="1" type="ORF">B0T10DRAFT_148750</name>
</gene>
<dbReference type="InterPro" id="IPR016181">
    <property type="entry name" value="Acyl_CoA_acyltransferase"/>
</dbReference>
<dbReference type="SUPFAM" id="SSF55729">
    <property type="entry name" value="Acyl-CoA N-acyltransferases (Nat)"/>
    <property type="match status" value="1"/>
</dbReference>
<evidence type="ECO:0000313" key="1">
    <source>
        <dbReference type="EMBL" id="KAH6880129.1"/>
    </source>
</evidence>
<proteinExistence type="predicted"/>
<keyword evidence="2" id="KW-1185">Reference proteome</keyword>
<sequence length="250" mass="27729">MPPFYIRDAGASSHAQDAQFIVDAFDSAIPHLTAAGSAGQWGSEPLSRNPNFHTVIRDALLQSEKFRDTGLGEERVRVFVAEVEVDSTVDGPSAATLDDNLESENSPEAVDRLQLARRLHQESGKTFLSVGAAKLRDDSFANHVLYPDNLRTHTDAATKAGSFVFLDFLVADHRVLGERRKGAGGALIDRVKQYAMQHGKRTIWVDCWAGGSGRLVQYYQDMGFTLVEKFEVPRRDSTMWQGNLFRMDVA</sequence>
<reference evidence="1 2" key="1">
    <citation type="journal article" date="2021" name="Nat. Commun.">
        <title>Genetic determinants of endophytism in the Arabidopsis root mycobiome.</title>
        <authorList>
            <person name="Mesny F."/>
            <person name="Miyauchi S."/>
            <person name="Thiergart T."/>
            <person name="Pickel B."/>
            <person name="Atanasova L."/>
            <person name="Karlsson M."/>
            <person name="Huettel B."/>
            <person name="Barry K.W."/>
            <person name="Haridas S."/>
            <person name="Chen C."/>
            <person name="Bauer D."/>
            <person name="Andreopoulos W."/>
            <person name="Pangilinan J."/>
            <person name="LaButti K."/>
            <person name="Riley R."/>
            <person name="Lipzen A."/>
            <person name="Clum A."/>
            <person name="Drula E."/>
            <person name="Henrissat B."/>
            <person name="Kohler A."/>
            <person name="Grigoriev I.V."/>
            <person name="Martin F.M."/>
            <person name="Hacquard S."/>
        </authorList>
    </citation>
    <scope>NUCLEOTIDE SEQUENCE [LARGE SCALE GENOMIC DNA]</scope>
    <source>
        <strain evidence="1 2">MPI-CAGE-CH-0241</strain>
    </source>
</reference>
<dbReference type="EMBL" id="JAGPYM010000027">
    <property type="protein sequence ID" value="KAH6880129.1"/>
    <property type="molecule type" value="Genomic_DNA"/>
</dbReference>